<dbReference type="Proteomes" id="UP000770586">
    <property type="component" value="Unassembled WGS sequence"/>
</dbReference>
<dbReference type="OrthoDB" id="331677at2157"/>
<reference evidence="5 6" key="1">
    <citation type="submission" date="2021-03" db="EMBL/GenBank/DDBJ databases">
        <title>Genomic Encyclopedia of Type Strains, Phase IV (KMG-IV): sequencing the most valuable type-strain genomes for metagenomic binning, comparative biology and taxonomic classification.</title>
        <authorList>
            <person name="Goeker M."/>
        </authorList>
    </citation>
    <scope>NUCLEOTIDE SEQUENCE [LARGE SCALE GENOMIC DNA]</scope>
    <source>
        <strain evidence="5 6">DSM 12287</strain>
    </source>
</reference>
<dbReference type="SMART" id="SM00560">
    <property type="entry name" value="LamGL"/>
    <property type="match status" value="1"/>
</dbReference>
<keyword evidence="1" id="KW-0732">Signal</keyword>
<dbReference type="SUPFAM" id="SSF49899">
    <property type="entry name" value="Concanavalin A-like lectins/glucanases"/>
    <property type="match status" value="1"/>
</dbReference>
<feature type="region of interest" description="Disordered" evidence="3">
    <location>
        <begin position="448"/>
        <end position="486"/>
    </location>
</feature>
<dbReference type="EMBL" id="JAGGKE010000023">
    <property type="protein sequence ID" value="MBP1903384.1"/>
    <property type="molecule type" value="Genomic_DNA"/>
</dbReference>
<feature type="region of interest" description="Disordered" evidence="3">
    <location>
        <begin position="38"/>
        <end position="173"/>
    </location>
</feature>
<dbReference type="Gene3D" id="2.60.120.200">
    <property type="match status" value="1"/>
</dbReference>
<dbReference type="SMART" id="SM00282">
    <property type="entry name" value="LamG"/>
    <property type="match status" value="1"/>
</dbReference>
<feature type="compositionally biased region" description="Polar residues" evidence="3">
    <location>
        <begin position="476"/>
        <end position="486"/>
    </location>
</feature>
<protein>
    <submittedName>
        <fullName evidence="5">Surface glycoprotein (TIGR04207 family)</fullName>
    </submittedName>
</protein>
<proteinExistence type="predicted"/>
<dbReference type="Gene3D" id="2.160.20.110">
    <property type="match status" value="2"/>
</dbReference>
<dbReference type="RefSeq" id="WP_210114058.1">
    <property type="nucleotide sequence ID" value="NZ_JAGGKE010000023.1"/>
</dbReference>
<dbReference type="NCBIfam" id="TIGR04207">
    <property type="entry name" value="halo_sig_pep"/>
    <property type="match status" value="1"/>
</dbReference>
<feature type="domain" description="Laminin G" evidence="4">
    <location>
        <begin position="737"/>
        <end position="917"/>
    </location>
</feature>
<evidence type="ECO:0000256" key="2">
    <source>
        <dbReference type="ARBA" id="ARBA00023157"/>
    </source>
</evidence>
<dbReference type="CDD" id="cd00110">
    <property type="entry name" value="LamG"/>
    <property type="match status" value="1"/>
</dbReference>
<organism evidence="5 6">
    <name type="scientific">Halorubrum trapanicum</name>
    <dbReference type="NCBI Taxonomy" id="29284"/>
    <lineage>
        <taxon>Archaea</taxon>
        <taxon>Methanobacteriati</taxon>
        <taxon>Methanobacteriota</taxon>
        <taxon>Stenosarchaea group</taxon>
        <taxon>Halobacteria</taxon>
        <taxon>Halobacteriales</taxon>
        <taxon>Haloferacaceae</taxon>
        <taxon>Halorubrum</taxon>
    </lineage>
</organism>
<evidence type="ECO:0000256" key="1">
    <source>
        <dbReference type="ARBA" id="ARBA00022729"/>
    </source>
</evidence>
<feature type="compositionally biased region" description="Basic and acidic residues" evidence="3">
    <location>
        <begin position="152"/>
        <end position="161"/>
    </location>
</feature>
<evidence type="ECO:0000259" key="4">
    <source>
        <dbReference type="PROSITE" id="PS50025"/>
    </source>
</evidence>
<dbReference type="InterPro" id="IPR001791">
    <property type="entry name" value="Laminin_G"/>
</dbReference>
<feature type="compositionally biased region" description="Polar residues" evidence="3">
    <location>
        <begin position="52"/>
        <end position="65"/>
    </location>
</feature>
<evidence type="ECO:0000313" key="5">
    <source>
        <dbReference type="EMBL" id="MBP1903384.1"/>
    </source>
</evidence>
<evidence type="ECO:0000313" key="6">
    <source>
        <dbReference type="Proteomes" id="UP000770586"/>
    </source>
</evidence>
<name>A0A8J7R713_9EURY</name>
<accession>A0A8J7R713</accession>
<feature type="compositionally biased region" description="Low complexity" evidence="3">
    <location>
        <begin position="66"/>
        <end position="92"/>
    </location>
</feature>
<gene>
    <name evidence="5" type="ORF">J2744_003089</name>
</gene>
<feature type="compositionally biased region" description="Basic and acidic residues" evidence="3">
    <location>
        <begin position="450"/>
        <end position="463"/>
    </location>
</feature>
<feature type="region of interest" description="Disordered" evidence="3">
    <location>
        <begin position="899"/>
        <end position="926"/>
    </location>
</feature>
<evidence type="ECO:0000256" key="3">
    <source>
        <dbReference type="SAM" id="MobiDB-lite"/>
    </source>
</evidence>
<dbReference type="PROSITE" id="PS50025">
    <property type="entry name" value="LAM_G_DOMAIN"/>
    <property type="match status" value="1"/>
</dbReference>
<sequence length="1077" mass="110794">MTTRREQAGAVFFSVLMVVSMVAGSVAFGGLAAADRPDVAPDDNGDAGQPLETGTASEQNATVGPNGTATETGNETAAGTDANGTDSTDAGASVRGNDTGSEPGEADGNASVDDPEPVNETEAGNASRPGDGPVDANVTSETIDVIDGSGDDGAKPTRVDVDPDDLPGNGTEAHPYRIANASELQAMADDLDANYTLVSDIDASATVAWNNESGFDPIGGASSDSDTPRAFTGSFVGNGYIVSGLSISRSSEDYVGLFGSVADTGTVRGVSLTDANVTGSASVGGLIGLSNGATVVSSSVAGTVTGSDDVGILVGQNDDGTIESSSTTGTVIGSGFGIGGLVGHNNGAVDTSYSTGAVTGSDFVGGLVGSNAGTVNSSYAVGPVTAEFSLVGGLVGSNDLGTVTGSYWDTEATNQSASDGGTGLTTEEMTGQAAVGTMTAFEFGTNWEVRPNDYPKPIDRSDASADGEDGLPPFSRTVSLDPTQTNPPSLAGKFRVEDQVASSTNVTLLENSSTEYSINITAPDGSENVTFYLQEQATSASQDIDDIRMLLDGQRRAFTVVADAGPGNSSWIGFTVPEFSTRTVTFTNESDSRDTVPSIVAPSNATYGPNNRLTIGTYHNATGVINSSDVVVRLVNATDGNDTVVAVTDSAPVQGAVNTTIPAGSLAGTVKIETQLYNSSTQQVVATDTVVLTVETSDVSPTAAYDFEGTGSTVVDRTGNGYTGELNGANRVPGRNGTVLSFDRSSYAQLGSADTLDPRNGSYSVSLWFKTDSVSGPNSVLFAKRGDDNERVKIALHNNGSGEGNVGVNFKDDPGLDNDGIRSSETYTDGTWHRVLVVRDAGTDSIELYVDGELIGTTTDTQGDINPTGPAYLGAQPEYPNDRYYTGQLDDVRVSKLSLDPGEESGAVPVDVDPSDLDGNGSESNPYEISNASELQAMEDDLDANYTLVTDINASNTAQWNNGRGFDPIGDAPFNDSTPTAFTGSFDGDNHTITGLTIDRPDANYVGLFGYSDGGNSTIQRVTASGDVNGLNYVGGLAGYFDGGNSCSIENAVRERDHSVLVSFLRLLRANERMISR</sequence>
<dbReference type="InterPro" id="IPR013320">
    <property type="entry name" value="ConA-like_dom_sf"/>
</dbReference>
<dbReference type="InterPro" id="IPR006558">
    <property type="entry name" value="LamG-like"/>
</dbReference>
<dbReference type="Pfam" id="PF13385">
    <property type="entry name" value="Laminin_G_3"/>
    <property type="match status" value="1"/>
</dbReference>
<dbReference type="AlphaFoldDB" id="A0A8J7R713"/>
<comment type="caution">
    <text evidence="5">The sequence shown here is derived from an EMBL/GenBank/DDBJ whole genome shotgun (WGS) entry which is preliminary data.</text>
</comment>
<feature type="non-terminal residue" evidence="5">
    <location>
        <position position="1077"/>
    </location>
</feature>
<dbReference type="InterPro" id="IPR026452">
    <property type="entry name" value="Surf_glycop_sig_pep"/>
</dbReference>
<keyword evidence="2" id="KW-1015">Disulfide bond</keyword>
<keyword evidence="6" id="KW-1185">Reference proteome</keyword>